<dbReference type="InterPro" id="IPR036779">
    <property type="entry name" value="LysM_dom_sf"/>
</dbReference>
<keyword evidence="5" id="KW-1185">Reference proteome</keyword>
<feature type="region of interest" description="Disordered" evidence="1">
    <location>
        <begin position="444"/>
        <end position="485"/>
    </location>
</feature>
<dbReference type="InterPro" id="IPR018392">
    <property type="entry name" value="LysM"/>
</dbReference>
<feature type="compositionally biased region" description="Basic and acidic residues" evidence="1">
    <location>
        <begin position="206"/>
        <end position="215"/>
    </location>
</feature>
<evidence type="ECO:0000313" key="4">
    <source>
        <dbReference type="EMBL" id="PHP68267.1"/>
    </source>
</evidence>
<evidence type="ECO:0000259" key="3">
    <source>
        <dbReference type="PROSITE" id="PS51782"/>
    </source>
</evidence>
<feature type="transmembrane region" description="Helical" evidence="2">
    <location>
        <begin position="6"/>
        <end position="26"/>
    </location>
</feature>
<keyword evidence="2" id="KW-0472">Membrane</keyword>
<feature type="domain" description="LysM" evidence="3">
    <location>
        <begin position="532"/>
        <end position="581"/>
    </location>
</feature>
<feature type="compositionally biased region" description="Low complexity" evidence="1">
    <location>
        <begin position="54"/>
        <end position="78"/>
    </location>
</feature>
<dbReference type="Pfam" id="PF01476">
    <property type="entry name" value="LysM"/>
    <property type="match status" value="1"/>
</dbReference>
<dbReference type="EMBL" id="PDVP01000002">
    <property type="protein sequence ID" value="PHP68267.1"/>
    <property type="molecule type" value="Genomic_DNA"/>
</dbReference>
<reference evidence="4 5" key="1">
    <citation type="submission" date="2017-10" db="EMBL/GenBank/DDBJ databases">
        <title>Sedimentibacterium mangrovi gen. nov., sp. nov., a novel member of family Phyllobacteriacea isolated from mangrove sediment.</title>
        <authorList>
            <person name="Liao H."/>
            <person name="Tian Y."/>
        </authorList>
    </citation>
    <scope>NUCLEOTIDE SEQUENCE [LARGE SCALE GENOMIC DNA]</scope>
    <source>
        <strain evidence="4 5">X9-2-2</strain>
    </source>
</reference>
<dbReference type="AlphaFoldDB" id="A0A2G1QRU9"/>
<evidence type="ECO:0000313" key="5">
    <source>
        <dbReference type="Proteomes" id="UP000221168"/>
    </source>
</evidence>
<feature type="region of interest" description="Disordered" evidence="1">
    <location>
        <begin position="188"/>
        <end position="315"/>
    </location>
</feature>
<feature type="region of interest" description="Disordered" evidence="1">
    <location>
        <begin position="35"/>
        <end position="86"/>
    </location>
</feature>
<feature type="region of interest" description="Disordered" evidence="1">
    <location>
        <begin position="582"/>
        <end position="613"/>
    </location>
</feature>
<dbReference type="RefSeq" id="WP_099304961.1">
    <property type="nucleotide sequence ID" value="NZ_PDVP01000002.1"/>
</dbReference>
<name>A0A2G1QRU9_9HYPH</name>
<keyword evidence="2" id="KW-0812">Transmembrane</keyword>
<dbReference type="PANTHER" id="PTHR34700">
    <property type="entry name" value="POTASSIUM BINDING PROTEIN KBP"/>
    <property type="match status" value="1"/>
</dbReference>
<dbReference type="PANTHER" id="PTHR34700:SF4">
    <property type="entry name" value="PHAGE-LIKE ELEMENT PBSX PROTEIN XKDP"/>
    <property type="match status" value="1"/>
</dbReference>
<feature type="compositionally biased region" description="Low complexity" evidence="1">
    <location>
        <begin position="597"/>
        <end position="613"/>
    </location>
</feature>
<dbReference type="SUPFAM" id="SSF54106">
    <property type="entry name" value="LysM domain"/>
    <property type="match status" value="1"/>
</dbReference>
<evidence type="ECO:0000256" key="2">
    <source>
        <dbReference type="SAM" id="Phobius"/>
    </source>
</evidence>
<accession>A0A2G1QRU9</accession>
<dbReference type="Gene3D" id="3.10.350.10">
    <property type="entry name" value="LysM domain"/>
    <property type="match status" value="1"/>
</dbReference>
<organism evidence="4 5">
    <name type="scientific">Zhengella mangrovi</name>
    <dbReference type="NCBI Taxonomy" id="1982044"/>
    <lineage>
        <taxon>Bacteria</taxon>
        <taxon>Pseudomonadati</taxon>
        <taxon>Pseudomonadota</taxon>
        <taxon>Alphaproteobacteria</taxon>
        <taxon>Hyphomicrobiales</taxon>
        <taxon>Notoacmeibacteraceae</taxon>
        <taxon>Zhengella</taxon>
    </lineage>
</organism>
<dbReference type="Proteomes" id="UP000221168">
    <property type="component" value="Unassembled WGS sequence"/>
</dbReference>
<dbReference type="SMART" id="SM00257">
    <property type="entry name" value="LysM"/>
    <property type="match status" value="1"/>
</dbReference>
<feature type="compositionally biased region" description="Low complexity" evidence="1">
    <location>
        <begin position="216"/>
        <end position="307"/>
    </location>
</feature>
<dbReference type="OrthoDB" id="370541at2"/>
<dbReference type="PROSITE" id="PS51782">
    <property type="entry name" value="LYSM"/>
    <property type="match status" value="1"/>
</dbReference>
<protein>
    <submittedName>
        <fullName evidence="4">Peptigoglycan-binding protein LysM</fullName>
    </submittedName>
</protein>
<sequence>MIPVKVAQWAGVAVVVIGTAAVAYVSGYSPFSGPGKTGGEAGAPAVPSADRTQPAGKAATDTATDTAPATGSDTAAPAVASKTGEPATADVVAPSFGILRVEPDGSLVVAGSAGSEAGVELISGTRKLGETKAGREGDFAIVLDQPLKPGDYQLVLRSTERDGRAATSVETAVVAVPETKDGQVLALVEQPGKPSRLITTPSAPAEDGKPAEKAAGDATPAAADTPAPATDETRAPAEIATADGTAPAASATDGKDQAAPAAGTAVDASAAVEPATKAAEADGATMAAADKQEQAPAAGTDEPAAAEGKPEDKPVETAMVDPKDAAAPAAAGPQKAPAETAAKAVEKLLVVVEAVEIEGRNVFVAGLATGGKRVRVYANDILLGDAIVSDGGRFLVEATRDLPVGDYIIRADLLDVNNADVVARAAVPFQRQAGESVAAVAPAAGQGDVPAQTPVAQSAPGTPAPAQSGEGQDQAPGTAMVEGDKPAFAGEAPATAVDTGTAMASDGGDATMPPAVSEAVATTAPALEATQGSVIIRRGDTLWQISRRVYGRGVRFSTIYLANQEQISDPNRIWPGQVFRVPGETPEGEAADMSTVESPPAAEAASEPARQID</sequence>
<proteinExistence type="predicted"/>
<evidence type="ECO:0000256" key="1">
    <source>
        <dbReference type="SAM" id="MobiDB-lite"/>
    </source>
</evidence>
<gene>
    <name evidence="4" type="ORF">CSC94_06350</name>
</gene>
<dbReference type="InterPro" id="IPR052196">
    <property type="entry name" value="Bact_Kbp"/>
</dbReference>
<comment type="caution">
    <text evidence="4">The sequence shown here is derived from an EMBL/GenBank/DDBJ whole genome shotgun (WGS) entry which is preliminary data.</text>
</comment>
<keyword evidence="2" id="KW-1133">Transmembrane helix</keyword>
<dbReference type="CDD" id="cd00118">
    <property type="entry name" value="LysM"/>
    <property type="match status" value="1"/>
</dbReference>